<comment type="similarity">
    <text evidence="1">Belongs to the protein kinase superfamily. ADCK protein kinase family.</text>
</comment>
<dbReference type="InterPro" id="IPR004147">
    <property type="entry name" value="ABC1_dom"/>
</dbReference>
<feature type="region of interest" description="Disordered" evidence="5">
    <location>
        <begin position="332"/>
        <end position="373"/>
    </location>
</feature>
<evidence type="ECO:0000256" key="5">
    <source>
        <dbReference type="SAM" id="MobiDB-lite"/>
    </source>
</evidence>
<feature type="compositionally biased region" description="Polar residues" evidence="5">
    <location>
        <begin position="306"/>
        <end position="319"/>
    </location>
</feature>
<feature type="compositionally biased region" description="Pro residues" evidence="5">
    <location>
        <begin position="348"/>
        <end position="370"/>
    </location>
</feature>
<gene>
    <name evidence="7" type="ORF">DYB35_001386</name>
</gene>
<evidence type="ECO:0000256" key="2">
    <source>
        <dbReference type="ARBA" id="ARBA00022679"/>
    </source>
</evidence>
<keyword evidence="4" id="KW-0067">ATP-binding</keyword>
<dbReference type="PANTHER" id="PTHR43851:SF3">
    <property type="entry name" value="COENZYME Q8"/>
    <property type="match status" value="1"/>
</dbReference>
<dbReference type="InterPro" id="IPR051409">
    <property type="entry name" value="Atypical_kinase_ADCK"/>
</dbReference>
<dbReference type="VEuPathDB" id="FungiDB:H257_09209"/>
<dbReference type="GO" id="GO:0016740">
    <property type="term" value="F:transferase activity"/>
    <property type="evidence" value="ECO:0007669"/>
    <property type="project" value="UniProtKB-KW"/>
</dbReference>
<dbReference type="PANTHER" id="PTHR43851">
    <property type="match status" value="1"/>
</dbReference>
<dbReference type="CDD" id="cd13970">
    <property type="entry name" value="ABC1_ADCK3"/>
    <property type="match status" value="1"/>
</dbReference>
<keyword evidence="2" id="KW-0808">Transferase</keyword>
<accession>A0A418DFA2</accession>
<evidence type="ECO:0000256" key="3">
    <source>
        <dbReference type="ARBA" id="ARBA00022741"/>
    </source>
</evidence>
<keyword evidence="3" id="KW-0547">Nucleotide-binding</keyword>
<evidence type="ECO:0000313" key="7">
    <source>
        <dbReference type="EMBL" id="RHY93767.1"/>
    </source>
</evidence>
<dbReference type="GO" id="GO:0005524">
    <property type="term" value="F:ATP binding"/>
    <property type="evidence" value="ECO:0007669"/>
    <property type="project" value="UniProtKB-KW"/>
</dbReference>
<dbReference type="EMBL" id="QUTG01002991">
    <property type="protein sequence ID" value="RHY93767.1"/>
    <property type="molecule type" value="Genomic_DNA"/>
</dbReference>
<feature type="region of interest" description="Disordered" evidence="5">
    <location>
        <begin position="306"/>
        <end position="325"/>
    </location>
</feature>
<comment type="caution">
    <text evidence="7">The sequence shown here is derived from an EMBL/GenBank/DDBJ whole genome shotgun (WGS) entry which is preliminary data.</text>
</comment>
<dbReference type="AlphaFoldDB" id="A0A418DFA2"/>
<sequence length="786" mass="88214">MQFRADGYQWIADALEKETKAALRQVRDRVGRDRHVPQVRFFTTNGDGIDLVRCRLVDMPLESFSRCIWGTFTSTMTYDDWSVQCLERLDDNTCYCRVVFDHGIAPNVPLRLNILQRQVRTKDRVVIVLRNVVEDNEFPLPPQSVRLLMNGWFVFDRDHQNATLARTLVQCHATRTDNNLSEEQEIQRAKDPPHYNRPRTPWLRQLVGRLFDAVDATNTAKLHVSPPEAANLVIRKHSAASNGNYLDRERPRSIMPSQDWIRVLRGVGLVAEQVAKNSKPLEEQSKRVLSHAADLITLAPQLFTSVPPTLSEPSATTSATDDDNLQHEFSSLSTTTRYNDVTSTALPPASPAPEVPPSTPSQPYSPPRPQPTQLEALRPSIEAKEWTEKHVPSSPLARIVGFGALAARLAVGTATAVIQNQGSSEKKSIHQAFVSDANAERLADALCTMRGAALKLGQMLSIQDENLIPPQLAAALDRVRQGAHIMPKSQLFAQLTKEWGPEWRDHFEAFDDVPLAAASIGQVHKATLVTGEVVAVKVQYPGVAESISSDLLNLKRLVTYMNVFPKGLVGQEELTAECNYTQESENQTIFKTLVDDYELSRHFIVPTVYPDLSTNRILTTSFIEGVPLDKIVLLSQEIRNHVARQLLQLTIHELFVWRFMQTDPNWSNFLYDPESGKIGLIDFGAARAYPKEFVDTYFDIVWGAAQLDAKAMMDSSFKLGFLTGIDCIYIVDLIQIWGGGRLTPPPREVYSLHRKLAGAFLMCIKLKAVIPCRDVLEDVAKLYHKQ</sequence>
<dbReference type="InterPro" id="IPR034646">
    <property type="entry name" value="ADCK3_dom"/>
</dbReference>
<proteinExistence type="inferred from homology"/>
<dbReference type="GO" id="GO:0006744">
    <property type="term" value="P:ubiquinone biosynthetic process"/>
    <property type="evidence" value="ECO:0007669"/>
    <property type="project" value="TreeGrafter"/>
</dbReference>
<reference evidence="7 8" key="1">
    <citation type="submission" date="2018-08" db="EMBL/GenBank/DDBJ databases">
        <title>Aphanomyces genome sequencing and annotation.</title>
        <authorList>
            <person name="Minardi D."/>
            <person name="Oidtmann B."/>
            <person name="Van Der Giezen M."/>
            <person name="Studholme D.J."/>
        </authorList>
    </citation>
    <scope>NUCLEOTIDE SEQUENCE [LARGE SCALE GENOMIC DNA]</scope>
    <source>
        <strain evidence="7 8">Sv</strain>
    </source>
</reference>
<dbReference type="Proteomes" id="UP000285712">
    <property type="component" value="Unassembled WGS sequence"/>
</dbReference>
<organism evidence="7 8">
    <name type="scientific">Aphanomyces astaci</name>
    <name type="common">Crayfish plague agent</name>
    <dbReference type="NCBI Taxonomy" id="112090"/>
    <lineage>
        <taxon>Eukaryota</taxon>
        <taxon>Sar</taxon>
        <taxon>Stramenopiles</taxon>
        <taxon>Oomycota</taxon>
        <taxon>Saprolegniomycetes</taxon>
        <taxon>Saprolegniales</taxon>
        <taxon>Verrucalvaceae</taxon>
        <taxon>Aphanomyces</taxon>
    </lineage>
</organism>
<feature type="compositionally biased region" description="Polar residues" evidence="5">
    <location>
        <begin position="332"/>
        <end position="341"/>
    </location>
</feature>
<evidence type="ECO:0000256" key="4">
    <source>
        <dbReference type="ARBA" id="ARBA00022840"/>
    </source>
</evidence>
<dbReference type="VEuPathDB" id="FungiDB:H257_09208"/>
<evidence type="ECO:0000256" key="1">
    <source>
        <dbReference type="ARBA" id="ARBA00009670"/>
    </source>
</evidence>
<evidence type="ECO:0000313" key="8">
    <source>
        <dbReference type="Proteomes" id="UP000285712"/>
    </source>
</evidence>
<dbReference type="Pfam" id="PF03109">
    <property type="entry name" value="ABC1"/>
    <property type="match status" value="1"/>
</dbReference>
<feature type="domain" description="ABC1 atypical kinase-like" evidence="6">
    <location>
        <begin position="479"/>
        <end position="714"/>
    </location>
</feature>
<evidence type="ECO:0000259" key="6">
    <source>
        <dbReference type="Pfam" id="PF03109"/>
    </source>
</evidence>
<protein>
    <recommendedName>
        <fullName evidence="6">ABC1 atypical kinase-like domain-containing protein</fullName>
    </recommendedName>
</protein>
<name>A0A418DFA2_APHAT</name>
<dbReference type="InterPro" id="IPR011009">
    <property type="entry name" value="Kinase-like_dom_sf"/>
</dbReference>
<dbReference type="SUPFAM" id="SSF56112">
    <property type="entry name" value="Protein kinase-like (PK-like)"/>
    <property type="match status" value="1"/>
</dbReference>